<protein>
    <submittedName>
        <fullName evidence="2">Uncharacterized protein</fullName>
    </submittedName>
</protein>
<accession>A0A934WQ75</accession>
<dbReference type="RefSeq" id="WP_201178209.1">
    <property type="nucleotide sequence ID" value="NZ_JAEPWM010000025.1"/>
</dbReference>
<dbReference type="Proteomes" id="UP000630528">
    <property type="component" value="Unassembled WGS sequence"/>
</dbReference>
<proteinExistence type="predicted"/>
<keyword evidence="1" id="KW-0472">Membrane</keyword>
<organism evidence="2 3">
    <name type="scientific">Ramlibacter ginsenosidimutans</name>
    <dbReference type="NCBI Taxonomy" id="502333"/>
    <lineage>
        <taxon>Bacteria</taxon>
        <taxon>Pseudomonadati</taxon>
        <taxon>Pseudomonadota</taxon>
        <taxon>Betaproteobacteria</taxon>
        <taxon>Burkholderiales</taxon>
        <taxon>Comamonadaceae</taxon>
        <taxon>Ramlibacter</taxon>
    </lineage>
</organism>
<keyword evidence="1" id="KW-0812">Transmembrane</keyword>
<dbReference type="AlphaFoldDB" id="A0A934WQ75"/>
<feature type="transmembrane region" description="Helical" evidence="1">
    <location>
        <begin position="6"/>
        <end position="27"/>
    </location>
</feature>
<evidence type="ECO:0000313" key="2">
    <source>
        <dbReference type="EMBL" id="MBK6009531.1"/>
    </source>
</evidence>
<reference evidence="2" key="1">
    <citation type="journal article" date="2012" name="J. Microbiol. Biotechnol.">
        <title>Ramlibacter ginsenosidimutans sp. nov., with ginsenoside-converting activity.</title>
        <authorList>
            <person name="Wang L."/>
            <person name="An D.S."/>
            <person name="Kim S.G."/>
            <person name="Jin F.X."/>
            <person name="Kim S.C."/>
            <person name="Lee S.T."/>
            <person name="Im W.T."/>
        </authorList>
    </citation>
    <scope>NUCLEOTIDE SEQUENCE</scope>
    <source>
        <strain evidence="2">KACC 17527</strain>
    </source>
</reference>
<comment type="caution">
    <text evidence="2">The sequence shown here is derived from an EMBL/GenBank/DDBJ whole genome shotgun (WGS) entry which is preliminary data.</text>
</comment>
<sequence length="60" mass="6475">MNDLPTYAYPFMLSIVALAAGWLLLGRHIRTESGAAPKLLFALGIIAAVVGFFLVWLGAR</sequence>
<keyword evidence="3" id="KW-1185">Reference proteome</keyword>
<gene>
    <name evidence="2" type="ORF">JJB11_25815</name>
</gene>
<evidence type="ECO:0000256" key="1">
    <source>
        <dbReference type="SAM" id="Phobius"/>
    </source>
</evidence>
<dbReference type="EMBL" id="JAEPWM010000025">
    <property type="protein sequence ID" value="MBK6009531.1"/>
    <property type="molecule type" value="Genomic_DNA"/>
</dbReference>
<reference evidence="2" key="2">
    <citation type="submission" date="2021-01" db="EMBL/GenBank/DDBJ databases">
        <authorList>
            <person name="Kang M."/>
        </authorList>
    </citation>
    <scope>NUCLEOTIDE SEQUENCE</scope>
    <source>
        <strain evidence="2">KACC 17527</strain>
    </source>
</reference>
<evidence type="ECO:0000313" key="3">
    <source>
        <dbReference type="Proteomes" id="UP000630528"/>
    </source>
</evidence>
<keyword evidence="1" id="KW-1133">Transmembrane helix</keyword>
<feature type="transmembrane region" description="Helical" evidence="1">
    <location>
        <begin position="39"/>
        <end position="59"/>
    </location>
</feature>
<name>A0A934WQ75_9BURK</name>